<dbReference type="AlphaFoldDB" id="A0A2W5KUC2"/>
<protein>
    <recommendedName>
        <fullName evidence="1">Helix-turn-helix domain-containing protein</fullName>
    </recommendedName>
</protein>
<dbReference type="GO" id="GO:0003677">
    <property type="term" value="F:DNA binding"/>
    <property type="evidence" value="ECO:0007669"/>
    <property type="project" value="InterPro"/>
</dbReference>
<organism evidence="2 3">
    <name type="scientific">Sphingopyxis macrogoltabida</name>
    <name type="common">Sphingomonas macrogoltabidus</name>
    <dbReference type="NCBI Taxonomy" id="33050"/>
    <lineage>
        <taxon>Bacteria</taxon>
        <taxon>Pseudomonadati</taxon>
        <taxon>Pseudomonadota</taxon>
        <taxon>Alphaproteobacteria</taxon>
        <taxon>Sphingomonadales</taxon>
        <taxon>Sphingomonadaceae</taxon>
        <taxon>Sphingopyxis</taxon>
    </lineage>
</organism>
<evidence type="ECO:0000313" key="3">
    <source>
        <dbReference type="Proteomes" id="UP000248597"/>
    </source>
</evidence>
<sequence length="64" mass="6561">MSNAALVVAIPEACEALSVGRTTIYELIGAGRLKAVKIGRATRITMDSIRAVATDGADLSAAND</sequence>
<dbReference type="Pfam" id="PF12728">
    <property type="entry name" value="HTH_17"/>
    <property type="match status" value="1"/>
</dbReference>
<evidence type="ECO:0000313" key="2">
    <source>
        <dbReference type="EMBL" id="PZQ20576.1"/>
    </source>
</evidence>
<dbReference type="InterPro" id="IPR010093">
    <property type="entry name" value="SinI_DNA-bd"/>
</dbReference>
<proteinExistence type="predicted"/>
<evidence type="ECO:0000259" key="1">
    <source>
        <dbReference type="Pfam" id="PF12728"/>
    </source>
</evidence>
<accession>A0A2W5KUC2</accession>
<reference evidence="2 3" key="1">
    <citation type="submission" date="2017-08" db="EMBL/GenBank/DDBJ databases">
        <title>Infants hospitalized years apart are colonized by the same room-sourced microbial strains.</title>
        <authorList>
            <person name="Brooks B."/>
            <person name="Olm M.R."/>
            <person name="Firek B.A."/>
            <person name="Baker R."/>
            <person name="Thomas B.C."/>
            <person name="Morowitz M.J."/>
            <person name="Banfield J.F."/>
        </authorList>
    </citation>
    <scope>NUCLEOTIDE SEQUENCE [LARGE SCALE GENOMIC DNA]</scope>
    <source>
        <strain evidence="2">S2_005_003_R2_47</strain>
    </source>
</reference>
<name>A0A2W5KUC2_SPHMC</name>
<dbReference type="EMBL" id="QFPJ01000054">
    <property type="protein sequence ID" value="PZQ20576.1"/>
    <property type="molecule type" value="Genomic_DNA"/>
</dbReference>
<comment type="caution">
    <text evidence="2">The sequence shown here is derived from an EMBL/GenBank/DDBJ whole genome shotgun (WGS) entry which is preliminary data.</text>
</comment>
<dbReference type="NCBIfam" id="TIGR01764">
    <property type="entry name" value="excise"/>
    <property type="match status" value="1"/>
</dbReference>
<dbReference type="Proteomes" id="UP000248597">
    <property type="component" value="Unassembled WGS sequence"/>
</dbReference>
<dbReference type="InterPro" id="IPR041657">
    <property type="entry name" value="HTH_17"/>
</dbReference>
<gene>
    <name evidence="2" type="ORF">DI569_15085</name>
</gene>
<feature type="domain" description="Helix-turn-helix" evidence="1">
    <location>
        <begin position="10"/>
        <end position="52"/>
    </location>
</feature>